<evidence type="ECO:0000313" key="4">
    <source>
        <dbReference type="EMBL" id="SMC30140.1"/>
    </source>
</evidence>
<accession>A0A1W1Y1Q0</accession>
<dbReference type="OrthoDB" id="9800565at2"/>
<dbReference type="AlphaFoldDB" id="A0A1W1Y1Q0"/>
<dbReference type="Pfam" id="PF12850">
    <property type="entry name" value="Metallophos_2"/>
    <property type="match status" value="1"/>
</dbReference>
<dbReference type="Proteomes" id="UP000243884">
    <property type="component" value="Unassembled WGS sequence"/>
</dbReference>
<evidence type="ECO:0000259" key="3">
    <source>
        <dbReference type="Pfam" id="PF12850"/>
    </source>
</evidence>
<feature type="domain" description="Calcineurin-like phosphoesterase" evidence="3">
    <location>
        <begin position="1"/>
        <end position="145"/>
    </location>
</feature>
<organism evidence="4 5">
    <name type="scientific">Aerococcus suis</name>
    <dbReference type="NCBI Taxonomy" id="371602"/>
    <lineage>
        <taxon>Bacteria</taxon>
        <taxon>Bacillati</taxon>
        <taxon>Bacillota</taxon>
        <taxon>Bacilli</taxon>
        <taxon>Lactobacillales</taxon>
        <taxon>Aerococcaceae</taxon>
        <taxon>Aerococcus</taxon>
    </lineage>
</organism>
<dbReference type="EMBL" id="FWXK01000001">
    <property type="protein sequence ID" value="SMC30140.1"/>
    <property type="molecule type" value="Genomic_DNA"/>
</dbReference>
<proteinExistence type="inferred from homology"/>
<dbReference type="EC" id="3.1.4.-" evidence="2"/>
<protein>
    <recommendedName>
        <fullName evidence="2">Phosphoesterase</fullName>
        <ecNumber evidence="2">3.1.4.-</ecNumber>
    </recommendedName>
</protein>
<keyword evidence="5" id="KW-1185">Reference proteome</keyword>
<dbReference type="PANTHER" id="PTHR11124">
    <property type="entry name" value="VACUOLAR SORTING PROTEIN VPS29"/>
    <property type="match status" value="1"/>
</dbReference>
<dbReference type="InterPro" id="IPR024654">
    <property type="entry name" value="Calcineurin-like_PHP_lpxH"/>
</dbReference>
<dbReference type="RefSeq" id="WP_084097671.1">
    <property type="nucleotide sequence ID" value="NZ_FWXK01000001.1"/>
</dbReference>
<evidence type="ECO:0000313" key="5">
    <source>
        <dbReference type="Proteomes" id="UP000243884"/>
    </source>
</evidence>
<dbReference type="InterPro" id="IPR029052">
    <property type="entry name" value="Metallo-depent_PP-like"/>
</dbReference>
<name>A0A1W1Y1Q0_9LACT</name>
<dbReference type="NCBIfam" id="TIGR00040">
    <property type="entry name" value="yfcE"/>
    <property type="match status" value="1"/>
</dbReference>
<dbReference type="InterPro" id="IPR000979">
    <property type="entry name" value="Phosphodiesterase_MJ0936/Vps29"/>
</dbReference>
<comment type="cofactor">
    <cofactor evidence="2">
        <name>a divalent metal cation</name>
        <dbReference type="ChEBI" id="CHEBI:60240"/>
    </cofactor>
</comment>
<dbReference type="Gene3D" id="3.60.21.10">
    <property type="match status" value="1"/>
</dbReference>
<dbReference type="STRING" id="371602.SAMN04487984_0044"/>
<dbReference type="GO" id="GO:0046872">
    <property type="term" value="F:metal ion binding"/>
    <property type="evidence" value="ECO:0007669"/>
    <property type="project" value="UniProtKB-KW"/>
</dbReference>
<gene>
    <name evidence="4" type="ORF">SAMN04487984_0044</name>
</gene>
<evidence type="ECO:0000256" key="2">
    <source>
        <dbReference type="RuleBase" id="RU362039"/>
    </source>
</evidence>
<reference evidence="5" key="1">
    <citation type="submission" date="2017-04" db="EMBL/GenBank/DDBJ databases">
        <authorList>
            <person name="Varghese N."/>
            <person name="Submissions S."/>
        </authorList>
    </citation>
    <scope>NUCLEOTIDE SEQUENCE [LARGE SCALE GENOMIC DNA]</scope>
    <source>
        <strain evidence="5">DSM 21500</strain>
    </source>
</reference>
<dbReference type="SUPFAM" id="SSF56300">
    <property type="entry name" value="Metallo-dependent phosphatases"/>
    <property type="match status" value="1"/>
</dbReference>
<evidence type="ECO:0000256" key="1">
    <source>
        <dbReference type="ARBA" id="ARBA00008950"/>
    </source>
</evidence>
<dbReference type="GO" id="GO:0016787">
    <property type="term" value="F:hydrolase activity"/>
    <property type="evidence" value="ECO:0007669"/>
    <property type="project" value="UniProtKB-UniRule"/>
</dbReference>
<keyword evidence="2" id="KW-0479">Metal-binding</keyword>
<sequence length="166" mass="18799">MKILVVSDNHGDSDILNELYMKYEDSIDLFVHCGDSELSNADTIWGVYHTVGGNMDFYDFKDSDVISTEEGNIVVAHGHLLNVHHSDAELIQLAKQNDAQLVCYGHTHVMDWHETDGINVLNPGSVRLPRGQYPFPSYAVVEWKDNQLAVQFYQRNHQPIDLSEIG</sequence>
<comment type="similarity">
    <text evidence="1 2">Belongs to the metallophosphoesterase superfamily. YfcE family.</text>
</comment>